<reference evidence="1 2" key="1">
    <citation type="journal article" date="2014" name="Genome Biol. Evol.">
        <title>The secreted proteins of Achlya hypogyna and Thraustotheca clavata identify the ancestral oomycete secretome and reveal gene acquisitions by horizontal gene transfer.</title>
        <authorList>
            <person name="Misner I."/>
            <person name="Blouin N."/>
            <person name="Leonard G."/>
            <person name="Richards T.A."/>
            <person name="Lane C.E."/>
        </authorList>
    </citation>
    <scope>NUCLEOTIDE SEQUENCE [LARGE SCALE GENOMIC DNA]</scope>
    <source>
        <strain evidence="1 2">ATCC 48635</strain>
    </source>
</reference>
<evidence type="ECO:0000313" key="2">
    <source>
        <dbReference type="Proteomes" id="UP000243579"/>
    </source>
</evidence>
<organism evidence="1 2">
    <name type="scientific">Achlya hypogyna</name>
    <name type="common">Oomycete</name>
    <name type="synonym">Protoachlya hypogyna</name>
    <dbReference type="NCBI Taxonomy" id="1202772"/>
    <lineage>
        <taxon>Eukaryota</taxon>
        <taxon>Sar</taxon>
        <taxon>Stramenopiles</taxon>
        <taxon>Oomycota</taxon>
        <taxon>Saprolegniomycetes</taxon>
        <taxon>Saprolegniales</taxon>
        <taxon>Achlyaceae</taxon>
        <taxon>Achlya</taxon>
    </lineage>
</organism>
<sequence length="546" mass="60153">MALYRSLEADVTAFFIAQGTIFETVVNSLCVRVHQLEQAREASAVESATASLETRVARLEHLVLTLSQDLHGLQDDARGTSSSLSRLTGVAGVVETALATLTEQVATHSAFLETYPMQITADSVQKVTLGWTAAEVDVLSKELQRLHEALARGDSPSTADLCTSLDEVRDDLALIAETYGILDKAHVVDRLRRSLAALGASMSVARLSEAAVLNPDERPQNDDDWQSVLSRWNSVVLPTALSNLRAGSIAKELDQQETPMTPLALYQELAEKVHKLLQATGNQQESCDTRMQALTTELHELQDHERQLEGQLATFPRREDVLQQLELLQDKIARETTSTSQTTAALDDLRNQFQTLPTADMVTQLQLTLKSKADKADLARLQREKYEQSTMGLSKVPLKCLSCDQFLPCNKLAPSDTWHSPAPVVSPRNTVSLRPLDAARKERGMLGSPVAATKTGTALHRPTSSTSYRKTFTPQVEFVDNVVVKLEKHRPLSAAPRGYTLQSTSFEMEMPRSGLRLAPPTAQKPASLLSDKQRYSFYYFGDNNAS</sequence>
<dbReference type="Proteomes" id="UP000243579">
    <property type="component" value="Unassembled WGS sequence"/>
</dbReference>
<keyword evidence="2" id="KW-1185">Reference proteome</keyword>
<evidence type="ECO:0000313" key="1">
    <source>
        <dbReference type="EMBL" id="OQR83003.1"/>
    </source>
</evidence>
<proteinExistence type="predicted"/>
<comment type="caution">
    <text evidence="1">The sequence shown here is derived from an EMBL/GenBank/DDBJ whole genome shotgun (WGS) entry which is preliminary data.</text>
</comment>
<gene>
    <name evidence="1" type="ORF">ACHHYP_15213</name>
</gene>
<accession>A0A1V9YB86</accession>
<name>A0A1V9YB86_ACHHY</name>
<dbReference type="OrthoDB" id="79337at2759"/>
<dbReference type="EMBL" id="JNBR01002405">
    <property type="protein sequence ID" value="OQR83003.1"/>
    <property type="molecule type" value="Genomic_DNA"/>
</dbReference>
<dbReference type="AlphaFoldDB" id="A0A1V9YB86"/>
<protein>
    <submittedName>
        <fullName evidence="1">Uncharacterized protein</fullName>
    </submittedName>
</protein>